<proteinExistence type="inferred from homology"/>
<dbReference type="InterPro" id="IPR018234">
    <property type="entry name" value="GTP_CycHdrlase_I_CS"/>
</dbReference>
<dbReference type="PANTHER" id="PTHR11109:SF7">
    <property type="entry name" value="GTP CYCLOHYDROLASE 1"/>
    <property type="match status" value="1"/>
</dbReference>
<accession>A0A7W7K1Z6</accession>
<dbReference type="SUPFAM" id="SSF55620">
    <property type="entry name" value="Tetrahydrobiopterin biosynthesis enzymes-like"/>
    <property type="match status" value="1"/>
</dbReference>
<dbReference type="NCBIfam" id="NF006825">
    <property type="entry name" value="PRK09347.1-2"/>
    <property type="match status" value="1"/>
</dbReference>
<organism evidence="10 11">
    <name type="scientific">Sphingomonas kyeonggiensis</name>
    <dbReference type="NCBI Taxonomy" id="1268553"/>
    <lineage>
        <taxon>Bacteria</taxon>
        <taxon>Pseudomonadati</taxon>
        <taxon>Pseudomonadota</taxon>
        <taxon>Alphaproteobacteria</taxon>
        <taxon>Sphingomonadales</taxon>
        <taxon>Sphingomonadaceae</taxon>
        <taxon>Sphingomonas</taxon>
    </lineage>
</organism>
<evidence type="ECO:0000256" key="4">
    <source>
        <dbReference type="ARBA" id="ARBA00011857"/>
    </source>
</evidence>
<dbReference type="NCBIfam" id="TIGR00063">
    <property type="entry name" value="folE"/>
    <property type="match status" value="1"/>
</dbReference>
<dbReference type="InterPro" id="IPR001474">
    <property type="entry name" value="GTP_CycHdrlase_I"/>
</dbReference>
<dbReference type="GO" id="GO:0005737">
    <property type="term" value="C:cytoplasm"/>
    <property type="evidence" value="ECO:0007669"/>
    <property type="project" value="TreeGrafter"/>
</dbReference>
<comment type="similarity">
    <text evidence="3 8">Belongs to the GTP cyclohydrolase I family.</text>
</comment>
<keyword evidence="11" id="KW-1185">Reference proteome</keyword>
<feature type="binding site" evidence="8">
    <location>
        <position position="97"/>
    </location>
    <ligand>
        <name>Zn(2+)</name>
        <dbReference type="ChEBI" id="CHEBI:29105"/>
    </ligand>
</feature>
<comment type="pathway">
    <text evidence="2 8">Cofactor biosynthesis; 7,8-dihydroneopterin triphosphate biosynthesis; 7,8-dihydroneopterin triphosphate from GTP: step 1/1.</text>
</comment>
<dbReference type="EMBL" id="JACHLN010000002">
    <property type="protein sequence ID" value="MBB4839561.1"/>
    <property type="molecule type" value="Genomic_DNA"/>
</dbReference>
<dbReference type="NCBIfam" id="NF006826">
    <property type="entry name" value="PRK09347.1-3"/>
    <property type="match status" value="1"/>
</dbReference>
<dbReference type="GO" id="GO:0006730">
    <property type="term" value="P:one-carbon metabolic process"/>
    <property type="evidence" value="ECO:0007669"/>
    <property type="project" value="UniProtKB-UniRule"/>
</dbReference>
<evidence type="ECO:0000256" key="3">
    <source>
        <dbReference type="ARBA" id="ARBA00008085"/>
    </source>
</evidence>
<evidence type="ECO:0000256" key="5">
    <source>
        <dbReference type="ARBA" id="ARBA00022563"/>
    </source>
</evidence>
<evidence type="ECO:0000256" key="1">
    <source>
        <dbReference type="ARBA" id="ARBA00001052"/>
    </source>
</evidence>
<dbReference type="InterPro" id="IPR020602">
    <property type="entry name" value="GTP_CycHdrlase_I_dom"/>
</dbReference>
<dbReference type="RefSeq" id="WP_184167776.1">
    <property type="nucleotide sequence ID" value="NZ_JACHLN010000002.1"/>
</dbReference>
<dbReference type="GO" id="GO:0008270">
    <property type="term" value="F:zinc ion binding"/>
    <property type="evidence" value="ECO:0007669"/>
    <property type="project" value="UniProtKB-UniRule"/>
</dbReference>
<keyword evidence="8" id="KW-0479">Metal-binding</keyword>
<dbReference type="HAMAP" id="MF_00223">
    <property type="entry name" value="FolE"/>
    <property type="match status" value="1"/>
</dbReference>
<dbReference type="GO" id="GO:0046654">
    <property type="term" value="P:tetrahydrofolate biosynthetic process"/>
    <property type="evidence" value="ECO:0007669"/>
    <property type="project" value="UniProtKB-UniRule"/>
</dbReference>
<dbReference type="GO" id="GO:0006729">
    <property type="term" value="P:tetrahydrobiopterin biosynthetic process"/>
    <property type="evidence" value="ECO:0007669"/>
    <property type="project" value="TreeGrafter"/>
</dbReference>
<dbReference type="EC" id="3.5.4.16" evidence="8"/>
<protein>
    <recommendedName>
        <fullName evidence="8">GTP cyclohydrolase 1</fullName>
        <ecNumber evidence="8">3.5.4.16</ecNumber>
    </recommendedName>
    <alternativeName>
        <fullName evidence="8">GTP cyclohydrolase I</fullName>
        <shortName evidence="8">GTP-CH-I</shortName>
    </alternativeName>
</protein>
<evidence type="ECO:0000256" key="8">
    <source>
        <dbReference type="HAMAP-Rule" id="MF_00223"/>
    </source>
</evidence>
<dbReference type="Gene3D" id="3.30.1130.10">
    <property type="match status" value="1"/>
</dbReference>
<keyword evidence="6 8" id="KW-0378">Hydrolase</keyword>
<dbReference type="AlphaFoldDB" id="A0A7W7K1Z6"/>
<dbReference type="Proteomes" id="UP000575241">
    <property type="component" value="Unassembled WGS sequence"/>
</dbReference>
<dbReference type="InterPro" id="IPR043134">
    <property type="entry name" value="GTP-CH-I_N"/>
</dbReference>
<evidence type="ECO:0000256" key="2">
    <source>
        <dbReference type="ARBA" id="ARBA00005080"/>
    </source>
</evidence>
<keyword evidence="5 8" id="KW-0554">One-carbon metabolism</keyword>
<comment type="subunit">
    <text evidence="8">Homopolymer.</text>
</comment>
<dbReference type="GO" id="GO:0005525">
    <property type="term" value="F:GTP binding"/>
    <property type="evidence" value="ECO:0007669"/>
    <property type="project" value="UniProtKB-KW"/>
</dbReference>
<feature type="binding site" evidence="8">
    <location>
        <position position="100"/>
    </location>
    <ligand>
        <name>Zn(2+)</name>
        <dbReference type="ChEBI" id="CHEBI:29105"/>
    </ligand>
</feature>
<feature type="domain" description="GTP cyclohydrolase I" evidence="9">
    <location>
        <begin position="27"/>
        <end position="204"/>
    </location>
</feature>
<keyword evidence="8" id="KW-0862">Zinc</keyword>
<evidence type="ECO:0000313" key="10">
    <source>
        <dbReference type="EMBL" id="MBB4839561.1"/>
    </source>
</evidence>
<dbReference type="PROSITE" id="PS00859">
    <property type="entry name" value="GTP_CYCLOHYDROL_1_1"/>
    <property type="match status" value="1"/>
</dbReference>
<evidence type="ECO:0000256" key="7">
    <source>
        <dbReference type="ARBA" id="ARBA00023134"/>
    </source>
</evidence>
<keyword evidence="7 8" id="KW-0342">GTP-binding</keyword>
<dbReference type="Pfam" id="PF01227">
    <property type="entry name" value="GTP_cyclohydroI"/>
    <property type="match status" value="1"/>
</dbReference>
<comment type="caution">
    <text evidence="10">The sequence shown here is derived from an EMBL/GenBank/DDBJ whole genome shotgun (WGS) entry which is preliminary data.</text>
</comment>
<evidence type="ECO:0000259" key="9">
    <source>
        <dbReference type="Pfam" id="PF01227"/>
    </source>
</evidence>
<dbReference type="FunFam" id="3.30.1130.10:FF:000001">
    <property type="entry name" value="GTP cyclohydrolase 1"/>
    <property type="match status" value="1"/>
</dbReference>
<dbReference type="PANTHER" id="PTHR11109">
    <property type="entry name" value="GTP CYCLOHYDROLASE I"/>
    <property type="match status" value="1"/>
</dbReference>
<dbReference type="Gene3D" id="1.10.286.10">
    <property type="match status" value="1"/>
</dbReference>
<dbReference type="UniPathway" id="UPA00848">
    <property type="reaction ID" value="UER00151"/>
</dbReference>
<gene>
    <name evidence="8" type="primary">folE</name>
    <name evidence="10" type="ORF">HNP52_002630</name>
</gene>
<dbReference type="PROSITE" id="PS00860">
    <property type="entry name" value="GTP_CYCLOHYDROL_1_2"/>
    <property type="match status" value="1"/>
</dbReference>
<name>A0A7W7K1Z6_9SPHN</name>
<dbReference type="GO" id="GO:0003934">
    <property type="term" value="F:GTP cyclohydrolase I activity"/>
    <property type="evidence" value="ECO:0007669"/>
    <property type="project" value="UniProtKB-UniRule"/>
</dbReference>
<keyword evidence="8" id="KW-0547">Nucleotide-binding</keyword>
<feature type="binding site" evidence="8">
    <location>
        <position position="168"/>
    </location>
    <ligand>
        <name>Zn(2+)</name>
        <dbReference type="ChEBI" id="CHEBI:29105"/>
    </ligand>
</feature>
<evidence type="ECO:0000313" key="11">
    <source>
        <dbReference type="Proteomes" id="UP000575241"/>
    </source>
</evidence>
<comment type="subunit">
    <text evidence="4">Toroid-shaped homodecamer, composed of two pentamers of five dimers.</text>
</comment>
<comment type="catalytic activity">
    <reaction evidence="1 8">
        <text>GTP + H2O = 7,8-dihydroneopterin 3'-triphosphate + formate + H(+)</text>
        <dbReference type="Rhea" id="RHEA:17473"/>
        <dbReference type="ChEBI" id="CHEBI:15377"/>
        <dbReference type="ChEBI" id="CHEBI:15378"/>
        <dbReference type="ChEBI" id="CHEBI:15740"/>
        <dbReference type="ChEBI" id="CHEBI:37565"/>
        <dbReference type="ChEBI" id="CHEBI:58462"/>
        <dbReference type="EC" id="3.5.4.16"/>
    </reaction>
</comment>
<sequence length="206" mass="22956">MVHDHEDPEDGDIVASPPKIPVPEEVADAIRTLIRWAGDDPGREGLLDTPQRVARAWKEYCAGYEEDPAHHLSRVFEEVGGYDDIVLLNGIPFQSHCEHHMAPITGKASIAYLPKDRVVGISKLARVLHGFARRLQVQERLTAQVADCIWERLQPQGVAVVIEATHGCMTARGVRTPGVGMVTSRMMGVFRDDERSRQEVLKLMGY</sequence>
<reference evidence="10 11" key="1">
    <citation type="submission" date="2020-08" db="EMBL/GenBank/DDBJ databases">
        <title>Functional genomics of gut bacteria from endangered species of beetles.</title>
        <authorList>
            <person name="Carlos-Shanley C."/>
        </authorList>
    </citation>
    <scope>NUCLEOTIDE SEQUENCE [LARGE SCALE GENOMIC DNA]</scope>
    <source>
        <strain evidence="10 11">S00224</strain>
    </source>
</reference>
<dbReference type="FunFam" id="1.10.286.10:FF:000001">
    <property type="entry name" value="GTP cyclohydrolase 1"/>
    <property type="match status" value="1"/>
</dbReference>
<evidence type="ECO:0000256" key="6">
    <source>
        <dbReference type="ARBA" id="ARBA00022801"/>
    </source>
</evidence>
<dbReference type="InterPro" id="IPR043133">
    <property type="entry name" value="GTP-CH-I_C/QueF"/>
</dbReference>